<feature type="compositionally biased region" description="Basic and acidic residues" evidence="1">
    <location>
        <begin position="713"/>
        <end position="756"/>
    </location>
</feature>
<evidence type="ECO:0000313" key="2">
    <source>
        <dbReference type="EMBL" id="CAA7265739.1"/>
    </source>
</evidence>
<dbReference type="Proteomes" id="UP000467700">
    <property type="component" value="Unassembled WGS sequence"/>
</dbReference>
<reference evidence="2 3" key="1">
    <citation type="submission" date="2020-01" db="EMBL/GenBank/DDBJ databases">
        <authorList>
            <person name="Gupta K D."/>
        </authorList>
    </citation>
    <scope>NUCLEOTIDE SEQUENCE [LARGE SCALE GENOMIC DNA]</scope>
</reference>
<gene>
    <name evidence="2" type="ORF">AAE3_LOCUS8009</name>
</gene>
<evidence type="ECO:0000313" key="3">
    <source>
        <dbReference type="Proteomes" id="UP000467700"/>
    </source>
</evidence>
<name>A0A8S0VS36_CYCAE</name>
<feature type="compositionally biased region" description="Basic and acidic residues" evidence="1">
    <location>
        <begin position="63"/>
        <end position="77"/>
    </location>
</feature>
<organism evidence="2 3">
    <name type="scientific">Cyclocybe aegerita</name>
    <name type="common">Black poplar mushroom</name>
    <name type="synonym">Agrocybe aegerita</name>
    <dbReference type="NCBI Taxonomy" id="1973307"/>
    <lineage>
        <taxon>Eukaryota</taxon>
        <taxon>Fungi</taxon>
        <taxon>Dikarya</taxon>
        <taxon>Basidiomycota</taxon>
        <taxon>Agaricomycotina</taxon>
        <taxon>Agaricomycetes</taxon>
        <taxon>Agaricomycetidae</taxon>
        <taxon>Agaricales</taxon>
        <taxon>Agaricineae</taxon>
        <taxon>Bolbitiaceae</taxon>
        <taxon>Cyclocybe</taxon>
    </lineage>
</organism>
<protein>
    <submittedName>
        <fullName evidence="2">Uncharacterized protein</fullName>
    </submittedName>
</protein>
<sequence>MSEGTKINSNSMEVDSPDYTPSVDTVDTAKPEMKNVLNCEESEVQDYPSANTENGRQMGHPSILDEARIQSEGKNDIEDAQMTDPNEDGTGPESVLKEAKPNGMNTEPALPNNISEKIKSGPKTPKTSQEFIEDIVIRFASSREHQLSADASPEEKARVRQKVLNDKETRHRLIFQQWPRAPKGEILRKENSELGKMTPNGHELWGASLLDFYFVRRIPDLMGLETLTTGSKMLAWVRKHGEVEFAKEFVRNTEREPDPEKIEPYDIAKAIMETEQELRWRLGLVGVEWHPTGPVFQPDAYPPRWPRGPLFEVANQYVPSLQKYIPHTLLPSRLVVHDPWNVLTVTNKSRDWWNAERKWSEDDMTYIYKLSSNHNTPSKKQDEKDRVAKEKHKKVLETFLADPHTRNELPDGVMVQTDNKIGTGNHSHVFKARWELPRSFLVKEELCMTCVMDDMAEQLKEQEGDEAKSHGMCGVYVCKVESRPEVVTTMANEDGEEQQYILEEGHYSEKMVYEGLLLTRVKYQNLERGAYCEHIREEERAIHPLTATVSVAAKLSMECDNHLAREANNYQSFPRHFWEHWSGYNLILPIHDPVPIGPLAPQFYGYYVPDDDAMEKEAKEAARQVTQEQQISTGGRGNPEAAKAENQEKDDPMNDDESLSLEAGEAKEQGDDIELNAQNNGDGSADRDSGEVAMDASDEGVKDVQMADASAEDCARGSEEPKLQSEKRVDQNTGDKVETFNGEKKVEASKEGREDQNNDVSMAAESHPVSKPPPVPKPRVRPEYLSSSRTVVNRLNQNR</sequence>
<feature type="region of interest" description="Disordered" evidence="1">
    <location>
        <begin position="615"/>
        <end position="799"/>
    </location>
</feature>
<feature type="compositionally biased region" description="Polar residues" evidence="1">
    <location>
        <begin position="1"/>
        <end position="13"/>
    </location>
</feature>
<feature type="region of interest" description="Disordered" evidence="1">
    <location>
        <begin position="1"/>
        <end position="26"/>
    </location>
</feature>
<feature type="compositionally biased region" description="Acidic residues" evidence="1">
    <location>
        <begin position="78"/>
        <end position="87"/>
    </location>
</feature>
<accession>A0A8S0VS36</accession>
<comment type="caution">
    <text evidence="2">The sequence shown here is derived from an EMBL/GenBank/DDBJ whole genome shotgun (WGS) entry which is preliminary data.</text>
</comment>
<feature type="compositionally biased region" description="Basic and acidic residues" evidence="1">
    <location>
        <begin position="642"/>
        <end position="652"/>
    </location>
</feature>
<feature type="compositionally biased region" description="Polar residues" evidence="1">
    <location>
        <begin position="785"/>
        <end position="799"/>
    </location>
</feature>
<feature type="region of interest" description="Disordered" evidence="1">
    <location>
        <begin position="39"/>
        <end position="127"/>
    </location>
</feature>
<proteinExistence type="predicted"/>
<keyword evidence="3" id="KW-1185">Reference proteome</keyword>
<evidence type="ECO:0000256" key="1">
    <source>
        <dbReference type="SAM" id="MobiDB-lite"/>
    </source>
</evidence>
<dbReference type="AlphaFoldDB" id="A0A8S0VS36"/>
<dbReference type="OrthoDB" id="5327923at2759"/>
<dbReference type="EMBL" id="CACVBS010000050">
    <property type="protein sequence ID" value="CAA7265739.1"/>
    <property type="molecule type" value="Genomic_DNA"/>
</dbReference>
<feature type="compositionally biased region" description="Polar residues" evidence="1">
    <location>
        <begin position="624"/>
        <end position="633"/>
    </location>
</feature>